<dbReference type="GO" id="GO:0006352">
    <property type="term" value="P:DNA-templated transcription initiation"/>
    <property type="evidence" value="ECO:0007669"/>
    <property type="project" value="InterPro"/>
</dbReference>
<sequence length="195" mass="23285">MKNEFILKTLLSRVAKGDYASFRELFDIQYATVNRFVGYFLPNKEDREEVVSEVFCILWKRREELIDIEDLNAWLFIISRNESFHYLKQKEHQRQNISIDELPIDLYIDTNEVDSDLLDAEMTEVYNKALSELPERCKLIFLLAREERMKHKEIAQALSITEGTVEQQMNIAIRKMLDAVSRYYNVVKRRIHLLF</sequence>
<dbReference type="Gene3D" id="1.10.10.10">
    <property type="entry name" value="Winged helix-like DNA-binding domain superfamily/Winged helix DNA-binding domain"/>
    <property type="match status" value="1"/>
</dbReference>
<dbReference type="InterPro" id="IPR039425">
    <property type="entry name" value="RNA_pol_sigma-70-like"/>
</dbReference>
<dbReference type="InterPro" id="IPR013249">
    <property type="entry name" value="RNA_pol_sigma70_r4_t2"/>
</dbReference>
<keyword evidence="3" id="KW-0731">Sigma factor</keyword>
<dbReference type="InterPro" id="IPR007627">
    <property type="entry name" value="RNA_pol_sigma70_r2"/>
</dbReference>
<keyword evidence="4" id="KW-0804">Transcription</keyword>
<accession>A0A174SVZ6</accession>
<evidence type="ECO:0000256" key="3">
    <source>
        <dbReference type="ARBA" id="ARBA00023082"/>
    </source>
</evidence>
<dbReference type="EMBL" id="VOHW01000017">
    <property type="protein sequence ID" value="TWV58992.1"/>
    <property type="molecule type" value="Genomic_DNA"/>
</dbReference>
<dbReference type="InterPro" id="IPR014284">
    <property type="entry name" value="RNA_pol_sigma-70_dom"/>
</dbReference>
<evidence type="ECO:0000256" key="4">
    <source>
        <dbReference type="ARBA" id="ARBA00023163"/>
    </source>
</evidence>
<evidence type="ECO:0000313" key="5">
    <source>
        <dbReference type="EMBL" id="TWV58992.1"/>
    </source>
</evidence>
<proteinExistence type="inferred from homology"/>
<gene>
    <name evidence="5" type="ORF">FSA05_19705</name>
</gene>
<dbReference type="InterPro" id="IPR036388">
    <property type="entry name" value="WH-like_DNA-bd_sf"/>
</dbReference>
<name>A0A174SVZ6_PARDI</name>
<dbReference type="Proteomes" id="UP000315827">
    <property type="component" value="Unassembled WGS sequence"/>
</dbReference>
<dbReference type="PANTHER" id="PTHR43133:SF46">
    <property type="entry name" value="RNA POLYMERASE SIGMA-70 FACTOR ECF SUBFAMILY"/>
    <property type="match status" value="1"/>
</dbReference>
<keyword evidence="2" id="KW-0805">Transcription regulation</keyword>
<dbReference type="PANTHER" id="PTHR43133">
    <property type="entry name" value="RNA POLYMERASE ECF-TYPE SIGMA FACTO"/>
    <property type="match status" value="1"/>
</dbReference>
<dbReference type="Gene3D" id="1.10.1740.10">
    <property type="match status" value="1"/>
</dbReference>
<evidence type="ECO:0000256" key="2">
    <source>
        <dbReference type="ARBA" id="ARBA00023015"/>
    </source>
</evidence>
<dbReference type="InterPro" id="IPR013325">
    <property type="entry name" value="RNA_pol_sigma_r2"/>
</dbReference>
<dbReference type="SUPFAM" id="SSF88946">
    <property type="entry name" value="Sigma2 domain of RNA polymerase sigma factors"/>
    <property type="match status" value="1"/>
</dbReference>
<dbReference type="GO" id="GO:0016987">
    <property type="term" value="F:sigma factor activity"/>
    <property type="evidence" value="ECO:0007669"/>
    <property type="project" value="UniProtKB-KW"/>
</dbReference>
<dbReference type="NCBIfam" id="TIGR02937">
    <property type="entry name" value="sigma70-ECF"/>
    <property type="match status" value="1"/>
</dbReference>
<protein>
    <submittedName>
        <fullName evidence="5">Sigma-70 family RNA polymerase sigma factor</fullName>
    </submittedName>
</protein>
<dbReference type="RefSeq" id="WP_005863638.1">
    <property type="nucleotide sequence ID" value="NZ_CAXSKO010000009.1"/>
</dbReference>
<reference evidence="5 6" key="1">
    <citation type="submission" date="2019-07" db="EMBL/GenBank/DDBJ databases">
        <title>Genome sequencing of Parabacteroides distasonis iSURF_7.</title>
        <authorList>
            <person name="Degefu H.N."/>
            <person name="Ruoff K.L."/>
            <person name="Price C.E."/>
            <person name="Valls R.A."/>
            <person name="O'Toole G.A."/>
        </authorList>
    </citation>
    <scope>NUCLEOTIDE SEQUENCE [LARGE SCALE GENOMIC DNA]</scope>
    <source>
        <strain evidence="5 6">CFPLTA003_1B</strain>
    </source>
</reference>
<dbReference type="InterPro" id="IPR013324">
    <property type="entry name" value="RNA_pol_sigma_r3/r4-like"/>
</dbReference>
<evidence type="ECO:0000313" key="6">
    <source>
        <dbReference type="Proteomes" id="UP000315827"/>
    </source>
</evidence>
<dbReference type="SUPFAM" id="SSF88659">
    <property type="entry name" value="Sigma3 and sigma4 domains of RNA polymerase sigma factors"/>
    <property type="match status" value="1"/>
</dbReference>
<dbReference type="GO" id="GO:0003677">
    <property type="term" value="F:DNA binding"/>
    <property type="evidence" value="ECO:0007669"/>
    <property type="project" value="InterPro"/>
</dbReference>
<dbReference type="Pfam" id="PF08281">
    <property type="entry name" value="Sigma70_r4_2"/>
    <property type="match status" value="1"/>
</dbReference>
<organism evidence="5 6">
    <name type="scientific">Parabacteroides distasonis</name>
    <dbReference type="NCBI Taxonomy" id="823"/>
    <lineage>
        <taxon>Bacteria</taxon>
        <taxon>Pseudomonadati</taxon>
        <taxon>Bacteroidota</taxon>
        <taxon>Bacteroidia</taxon>
        <taxon>Bacteroidales</taxon>
        <taxon>Tannerellaceae</taxon>
        <taxon>Parabacteroides</taxon>
    </lineage>
</organism>
<comment type="similarity">
    <text evidence="1">Belongs to the sigma-70 factor family. ECF subfamily.</text>
</comment>
<dbReference type="AlphaFoldDB" id="A0A174SVZ6"/>
<evidence type="ECO:0000256" key="1">
    <source>
        <dbReference type="ARBA" id="ARBA00010641"/>
    </source>
</evidence>
<comment type="caution">
    <text evidence="5">The sequence shown here is derived from an EMBL/GenBank/DDBJ whole genome shotgun (WGS) entry which is preliminary data.</text>
</comment>
<dbReference type="Pfam" id="PF04542">
    <property type="entry name" value="Sigma70_r2"/>
    <property type="match status" value="1"/>
</dbReference>